<dbReference type="Pfam" id="PF00010">
    <property type="entry name" value="HLH"/>
    <property type="match status" value="1"/>
</dbReference>
<dbReference type="GO" id="GO:0005634">
    <property type="term" value="C:nucleus"/>
    <property type="evidence" value="ECO:0007669"/>
    <property type="project" value="UniProtKB-SubCell"/>
</dbReference>
<keyword evidence="3" id="KW-0804">Transcription</keyword>
<keyword evidence="2" id="KW-0805">Transcription regulation</keyword>
<evidence type="ECO:0000256" key="2">
    <source>
        <dbReference type="ARBA" id="ARBA00023015"/>
    </source>
</evidence>
<dbReference type="SUPFAM" id="SSF55021">
    <property type="entry name" value="ACT-like"/>
    <property type="match status" value="1"/>
</dbReference>
<name>A0A7J6VV92_THATH</name>
<dbReference type="PROSITE" id="PS50888">
    <property type="entry name" value="BHLH"/>
    <property type="match status" value="1"/>
</dbReference>
<evidence type="ECO:0000256" key="1">
    <source>
        <dbReference type="ARBA" id="ARBA00004123"/>
    </source>
</evidence>
<dbReference type="GO" id="GO:0043565">
    <property type="term" value="F:sequence-specific DNA binding"/>
    <property type="evidence" value="ECO:0007669"/>
    <property type="project" value="TreeGrafter"/>
</dbReference>
<dbReference type="AlphaFoldDB" id="A0A7J6VV92"/>
<keyword evidence="4" id="KW-0539">Nucleus</keyword>
<dbReference type="CDD" id="cd02116">
    <property type="entry name" value="ACT"/>
    <property type="match status" value="1"/>
</dbReference>
<dbReference type="InterPro" id="IPR002912">
    <property type="entry name" value="ACT_dom"/>
</dbReference>
<dbReference type="Proteomes" id="UP000554482">
    <property type="component" value="Unassembled WGS sequence"/>
</dbReference>
<dbReference type="Gene3D" id="4.10.280.10">
    <property type="entry name" value="Helix-loop-helix DNA-binding domain"/>
    <property type="match status" value="1"/>
</dbReference>
<dbReference type="GO" id="GO:0003700">
    <property type="term" value="F:DNA-binding transcription factor activity"/>
    <property type="evidence" value="ECO:0007669"/>
    <property type="project" value="TreeGrafter"/>
</dbReference>
<dbReference type="Pfam" id="PF22754">
    <property type="entry name" value="bHLH-TF_ACT-like_plant"/>
    <property type="match status" value="1"/>
</dbReference>
<evidence type="ECO:0000256" key="4">
    <source>
        <dbReference type="ARBA" id="ARBA00023242"/>
    </source>
</evidence>
<dbReference type="OrthoDB" id="690068at2759"/>
<proteinExistence type="predicted"/>
<dbReference type="InterPro" id="IPR045865">
    <property type="entry name" value="ACT-like_dom_sf"/>
</dbReference>
<gene>
    <name evidence="7" type="ORF">FRX31_021396</name>
</gene>
<protein>
    <submittedName>
        <fullName evidence="7">Transcription factor like</fullName>
    </submittedName>
</protein>
<organism evidence="7 8">
    <name type="scientific">Thalictrum thalictroides</name>
    <name type="common">Rue-anemone</name>
    <name type="synonym">Anemone thalictroides</name>
    <dbReference type="NCBI Taxonomy" id="46969"/>
    <lineage>
        <taxon>Eukaryota</taxon>
        <taxon>Viridiplantae</taxon>
        <taxon>Streptophyta</taxon>
        <taxon>Embryophyta</taxon>
        <taxon>Tracheophyta</taxon>
        <taxon>Spermatophyta</taxon>
        <taxon>Magnoliopsida</taxon>
        <taxon>Ranunculales</taxon>
        <taxon>Ranunculaceae</taxon>
        <taxon>Thalictroideae</taxon>
        <taxon>Thalictrum</taxon>
    </lineage>
</organism>
<feature type="domain" description="BHLH" evidence="5">
    <location>
        <begin position="28"/>
        <end position="77"/>
    </location>
</feature>
<dbReference type="SMART" id="SM00353">
    <property type="entry name" value="HLH"/>
    <property type="match status" value="1"/>
</dbReference>
<accession>A0A7J6VV92</accession>
<evidence type="ECO:0000313" key="7">
    <source>
        <dbReference type="EMBL" id="KAF5189014.1"/>
    </source>
</evidence>
<sequence length="209" mass="24182">MDYTCYSNEEEHNIENYPGSKGQKKTEGFKSKNLITERKRRLKNHEGLMALRALVPNITNLKKETAIDDAITYIKELQKHQNALSDQLAEMEATFEKEVKQEKRDNITYGIENLKIKDDVKVTQINENKLWVEIICENKPGVFTRLMETITGQGIEVTDMNFTTSKGLTLVLFGIKVTNGEMAAAKQVKLYFKKLMRVFIDHEDRYRGK</sequence>
<dbReference type="EMBL" id="JABWDY010026069">
    <property type="protein sequence ID" value="KAF5189014.1"/>
    <property type="molecule type" value="Genomic_DNA"/>
</dbReference>
<evidence type="ECO:0000259" key="5">
    <source>
        <dbReference type="PROSITE" id="PS50888"/>
    </source>
</evidence>
<evidence type="ECO:0000313" key="8">
    <source>
        <dbReference type="Proteomes" id="UP000554482"/>
    </source>
</evidence>
<dbReference type="GO" id="GO:0046983">
    <property type="term" value="F:protein dimerization activity"/>
    <property type="evidence" value="ECO:0007669"/>
    <property type="project" value="InterPro"/>
</dbReference>
<evidence type="ECO:0000256" key="3">
    <source>
        <dbReference type="ARBA" id="ARBA00023163"/>
    </source>
</evidence>
<dbReference type="PANTHER" id="PTHR31945">
    <property type="entry name" value="TRANSCRIPTION FACTOR SCREAM2-RELATED"/>
    <property type="match status" value="1"/>
</dbReference>
<reference evidence="7 8" key="1">
    <citation type="submission" date="2020-06" db="EMBL/GenBank/DDBJ databases">
        <title>Transcriptomic and genomic resources for Thalictrum thalictroides and T. hernandezii: Facilitating candidate gene discovery in an emerging model plant lineage.</title>
        <authorList>
            <person name="Arias T."/>
            <person name="Riano-Pachon D.M."/>
            <person name="Di Stilio V.S."/>
        </authorList>
    </citation>
    <scope>NUCLEOTIDE SEQUENCE [LARGE SCALE GENOMIC DNA]</scope>
    <source>
        <strain evidence="8">cv. WT478/WT964</strain>
        <tissue evidence="7">Leaves</tissue>
    </source>
</reference>
<dbReference type="InterPro" id="IPR011598">
    <property type="entry name" value="bHLH_dom"/>
</dbReference>
<comment type="subcellular location">
    <subcellularLocation>
        <location evidence="1">Nucleus</location>
    </subcellularLocation>
</comment>
<comment type="caution">
    <text evidence="7">The sequence shown here is derived from an EMBL/GenBank/DDBJ whole genome shotgun (WGS) entry which is preliminary data.</text>
</comment>
<dbReference type="InterPro" id="IPR036638">
    <property type="entry name" value="HLH_DNA-bd_sf"/>
</dbReference>
<keyword evidence="8" id="KW-1185">Reference proteome</keyword>
<feature type="domain" description="ACT" evidence="6">
    <location>
        <begin position="131"/>
        <end position="207"/>
    </location>
</feature>
<dbReference type="InterPro" id="IPR054502">
    <property type="entry name" value="bHLH-TF_ACT-like_plant"/>
</dbReference>
<evidence type="ECO:0000259" key="6">
    <source>
        <dbReference type="PROSITE" id="PS51671"/>
    </source>
</evidence>
<dbReference type="InterPro" id="IPR051358">
    <property type="entry name" value="TF_AMS/ICE1/BHLH6-like"/>
</dbReference>
<dbReference type="PANTHER" id="PTHR31945:SF20">
    <property type="entry name" value="TRANSCRIPTION FACTOR DYT1"/>
    <property type="match status" value="1"/>
</dbReference>
<dbReference type="SUPFAM" id="SSF47459">
    <property type="entry name" value="HLH, helix-loop-helix DNA-binding domain"/>
    <property type="match status" value="1"/>
</dbReference>
<dbReference type="PROSITE" id="PS51671">
    <property type="entry name" value="ACT"/>
    <property type="match status" value="1"/>
</dbReference>